<dbReference type="InterPro" id="IPR007630">
    <property type="entry name" value="RNA_pol_sigma70_r4"/>
</dbReference>
<dbReference type="InterPro" id="IPR013324">
    <property type="entry name" value="RNA_pol_sigma_r3/r4-like"/>
</dbReference>
<name>A0A1M4WND1_9FIRM</name>
<dbReference type="OrthoDB" id="1730259at2"/>
<evidence type="ECO:0000313" key="2">
    <source>
        <dbReference type="EMBL" id="SHE82801.1"/>
    </source>
</evidence>
<dbReference type="AlphaFoldDB" id="A0A1M4WND1"/>
<feature type="domain" description="RNA polymerase sigma-70 region 4" evidence="1">
    <location>
        <begin position="130"/>
        <end position="178"/>
    </location>
</feature>
<reference evidence="2 3" key="1">
    <citation type="submission" date="2016-11" db="EMBL/GenBank/DDBJ databases">
        <authorList>
            <person name="Jaros S."/>
            <person name="Januszkiewicz K."/>
            <person name="Wedrychowicz H."/>
        </authorList>
    </citation>
    <scope>NUCLEOTIDE SEQUENCE [LARGE SCALE GENOMIC DNA]</scope>
    <source>
        <strain evidence="2 3">DSM 14828</strain>
    </source>
</reference>
<dbReference type="NCBIfam" id="TIGR02937">
    <property type="entry name" value="sigma70-ECF"/>
    <property type="match status" value="1"/>
</dbReference>
<dbReference type="RefSeq" id="WP_073270310.1">
    <property type="nucleotide sequence ID" value="NZ_FQTU01000007.1"/>
</dbReference>
<dbReference type="Proteomes" id="UP000184251">
    <property type="component" value="Unassembled WGS sequence"/>
</dbReference>
<dbReference type="GO" id="GO:0006352">
    <property type="term" value="P:DNA-templated transcription initiation"/>
    <property type="evidence" value="ECO:0007669"/>
    <property type="project" value="InterPro"/>
</dbReference>
<evidence type="ECO:0000259" key="1">
    <source>
        <dbReference type="Pfam" id="PF04545"/>
    </source>
</evidence>
<organism evidence="2 3">
    <name type="scientific">Alkalibacter saccharofermentans DSM 14828</name>
    <dbReference type="NCBI Taxonomy" id="1120975"/>
    <lineage>
        <taxon>Bacteria</taxon>
        <taxon>Bacillati</taxon>
        <taxon>Bacillota</taxon>
        <taxon>Clostridia</taxon>
        <taxon>Eubacteriales</taxon>
        <taxon>Eubacteriaceae</taxon>
        <taxon>Alkalibacter</taxon>
    </lineage>
</organism>
<dbReference type="Pfam" id="PF04545">
    <property type="entry name" value="Sigma70_r4"/>
    <property type="match status" value="1"/>
</dbReference>
<accession>A0A1M4WND1</accession>
<dbReference type="SUPFAM" id="SSF88659">
    <property type="entry name" value="Sigma3 and sigma4 domains of RNA polymerase sigma factors"/>
    <property type="match status" value="1"/>
</dbReference>
<dbReference type="EMBL" id="FQTU01000007">
    <property type="protein sequence ID" value="SHE82801.1"/>
    <property type="molecule type" value="Genomic_DNA"/>
</dbReference>
<dbReference type="STRING" id="1120975.SAMN02746064_01299"/>
<dbReference type="SUPFAM" id="SSF88946">
    <property type="entry name" value="Sigma2 domain of RNA polymerase sigma factors"/>
    <property type="match status" value="1"/>
</dbReference>
<keyword evidence="3" id="KW-1185">Reference proteome</keyword>
<gene>
    <name evidence="2" type="ORF">SAMN02746064_01299</name>
</gene>
<dbReference type="Gene3D" id="1.20.140.160">
    <property type="match status" value="1"/>
</dbReference>
<dbReference type="InterPro" id="IPR013325">
    <property type="entry name" value="RNA_pol_sigma_r2"/>
</dbReference>
<dbReference type="GO" id="GO:0003700">
    <property type="term" value="F:DNA-binding transcription factor activity"/>
    <property type="evidence" value="ECO:0007669"/>
    <property type="project" value="InterPro"/>
</dbReference>
<sequence>MQKLIEEIKQGTKREKNLSIIIEDLKPLIYSMIKKYGYCEDSIEDAYQASIEILLISVDDYDKDKKLPFVLYYKNRLFYSYMDKIKARKRADIIPVEEIYDDQMVDPESNDEGFAQNLIWQADRAMLKGAMDKLSDRQQWILKEHYFKGKKLVDIAKEYGIHYQSIVKLKKRSLDKLKANYANQMKQ</sequence>
<proteinExistence type="predicted"/>
<dbReference type="InterPro" id="IPR014284">
    <property type="entry name" value="RNA_pol_sigma-70_dom"/>
</dbReference>
<protein>
    <submittedName>
        <fullName evidence="2">RNA polymerase sporulation-specific sigma factor</fullName>
    </submittedName>
</protein>
<evidence type="ECO:0000313" key="3">
    <source>
        <dbReference type="Proteomes" id="UP000184251"/>
    </source>
</evidence>